<gene>
    <name evidence="5" type="ORF">HLH15_13135</name>
</gene>
<keyword evidence="6" id="KW-1185">Reference proteome</keyword>
<dbReference type="PANTHER" id="PTHR34596:SF2">
    <property type="entry name" value="CHITOPORIN"/>
    <property type="match status" value="1"/>
</dbReference>
<dbReference type="PANTHER" id="PTHR34596">
    <property type="entry name" value="CHITOPORIN"/>
    <property type="match status" value="1"/>
</dbReference>
<accession>A0ABX1V085</accession>
<dbReference type="Gene3D" id="2.40.160.10">
    <property type="entry name" value="Porin"/>
    <property type="match status" value="1"/>
</dbReference>
<keyword evidence="2" id="KW-0813">Transport</keyword>
<proteinExistence type="inferred from homology"/>
<evidence type="ECO:0000256" key="1">
    <source>
        <dbReference type="ARBA" id="ARBA00009075"/>
    </source>
</evidence>
<comment type="caution">
    <text evidence="5">The sequence shown here is derived from an EMBL/GenBank/DDBJ whole genome shotgun (WGS) entry which is preliminary data.</text>
</comment>
<feature type="signal peptide" evidence="4">
    <location>
        <begin position="1"/>
        <end position="29"/>
    </location>
</feature>
<dbReference type="InterPro" id="IPR023614">
    <property type="entry name" value="Porin_dom_sf"/>
</dbReference>
<keyword evidence="3 4" id="KW-0732">Signal</keyword>
<evidence type="ECO:0000256" key="3">
    <source>
        <dbReference type="ARBA" id="ARBA00022729"/>
    </source>
</evidence>
<name>A0ABX1V085_9GAMM</name>
<dbReference type="InterPro" id="IPR005318">
    <property type="entry name" value="OM_porin_bac"/>
</dbReference>
<reference evidence="5 6" key="1">
    <citation type="submission" date="2020-04" db="EMBL/GenBank/DDBJ databases">
        <title>Acinetobacter Taxon 24.</title>
        <authorList>
            <person name="Nemec A."/>
            <person name="Radolfova-Krizova L."/>
            <person name="Higgins P.G."/>
            <person name="Spanelova P."/>
        </authorList>
    </citation>
    <scope>NUCLEOTIDE SEQUENCE [LARGE SCALE GENOMIC DNA]</scope>
    <source>
        <strain evidence="5 6">ANC 5084</strain>
    </source>
</reference>
<evidence type="ECO:0000313" key="6">
    <source>
        <dbReference type="Proteomes" id="UP000555322"/>
    </source>
</evidence>
<protein>
    <submittedName>
        <fullName evidence="5">Outer membrane porin, OprD family</fullName>
    </submittedName>
</protein>
<dbReference type="Proteomes" id="UP000555322">
    <property type="component" value="Unassembled WGS sequence"/>
</dbReference>
<dbReference type="Pfam" id="PF03573">
    <property type="entry name" value="OprD"/>
    <property type="match status" value="1"/>
</dbReference>
<evidence type="ECO:0000256" key="4">
    <source>
        <dbReference type="SAM" id="SignalP"/>
    </source>
</evidence>
<feature type="chain" id="PRO_5047190241" evidence="4">
    <location>
        <begin position="30"/>
        <end position="422"/>
    </location>
</feature>
<organism evidence="5 6">
    <name type="scientific">Acinetobacter terrestris</name>
    <dbReference type="NCBI Taxonomy" id="2529843"/>
    <lineage>
        <taxon>Bacteria</taxon>
        <taxon>Pseudomonadati</taxon>
        <taxon>Pseudomonadota</taxon>
        <taxon>Gammaproteobacteria</taxon>
        <taxon>Moraxellales</taxon>
        <taxon>Moraxellaceae</taxon>
        <taxon>Acinetobacter</taxon>
        <taxon>Acinetobacter Taxon 24</taxon>
    </lineage>
</organism>
<evidence type="ECO:0000313" key="5">
    <source>
        <dbReference type="EMBL" id="NNH27380.1"/>
    </source>
</evidence>
<comment type="similarity">
    <text evidence="1">Belongs to the outer membrane porin (Opr) (TC 1.B.25) family.</text>
</comment>
<sequence length="422" mass="47970">MIHFSHLKNFKKLTLSMCMGLCCLNTAYADFIQDSQTSINLRNFFIERDFSNVPNKDIGSWSQAVTGRFESGYTDTPVQIGLDAGIQYAVRLNDHNAERLDTILPYNTAKAQQEKDYLKAGATLKLKYKESELKLGELYPKIPVAFIDDSRQLLTTYAGALFETKAIENLKLSAGRITHINSREDDSFEKLSLFAAGAPRYESDGLNFIGLDYNFNPKVFGSYWFGQLEDIYQQHYVNAAYSTQVGQNKIKVDARYFNNKEDGDAFYGKIDSQTYGLQTAVLNGAHTFVAGIQQNKGDNVFPTLAGYAPQPYLHTWSTLGFIKPEEFTWHILYSHDFKEYGFPGLKMTLRYLDGSNIKRVNLKDNAESEANFILSYLVPEGNFKGLGFEWRHIRTDTKYGAGYTPGADFVENRLITTYTYKF</sequence>
<dbReference type="EMBL" id="JABERJ010000037">
    <property type="protein sequence ID" value="NNH27380.1"/>
    <property type="molecule type" value="Genomic_DNA"/>
</dbReference>
<evidence type="ECO:0000256" key="2">
    <source>
        <dbReference type="ARBA" id="ARBA00022448"/>
    </source>
</evidence>